<evidence type="ECO:0000313" key="3">
    <source>
        <dbReference type="EMBL" id="NIJ58344.1"/>
    </source>
</evidence>
<evidence type="ECO:0000256" key="1">
    <source>
        <dbReference type="ARBA" id="ARBA00023002"/>
    </source>
</evidence>
<evidence type="ECO:0000259" key="2">
    <source>
        <dbReference type="Pfam" id="PF01266"/>
    </source>
</evidence>
<dbReference type="SUPFAM" id="SSF51905">
    <property type="entry name" value="FAD/NAD(P)-binding domain"/>
    <property type="match status" value="1"/>
</dbReference>
<dbReference type="EC" id="1.4.99.-" evidence="3"/>
<sequence>MTRHVVVIGAGAIGTISALELLRAGHAVTLVDPGAAGGEQAASYGNAGWLSVQSVLPPAEPGVWKKVPSYLADPLGPLSIRWSYFPRILPWLVKYLLSGWTPARVHETARALRLLLADAPQLHGMLAAEAGVGHLIEHNGTLHVYPSRAAFEADGFAWSVRRANGIAWQELSGDALRAEEPALPARYGFAALVPDAGRCLDPGAYIAALAALAGQRGAVLHRASASGFRFEGERLAAVRTDVGEIPCDAAVVAAGIRSKPLAAALGDSLPLEAERGYHVTFEGAATGLRRSFMASDVKMVINPMAMGLRGAGQVEFAGVGAAPDWKRAGILRDHLSRLFPDADASKAKVWVGDRPSMPDGRPCIGHARRCNAVVYAFGHGHVGLAGSARTGRLVAQLIDGREPEIPVGPFAPGRYL</sequence>
<dbReference type="Gene3D" id="3.30.9.10">
    <property type="entry name" value="D-Amino Acid Oxidase, subunit A, domain 2"/>
    <property type="match status" value="1"/>
</dbReference>
<dbReference type="InterPro" id="IPR036188">
    <property type="entry name" value="FAD/NAD-bd_sf"/>
</dbReference>
<protein>
    <submittedName>
        <fullName evidence="3">D-amino-acid dehydrogenase</fullName>
        <ecNumber evidence="3">1.4.99.-</ecNumber>
    </submittedName>
</protein>
<dbReference type="PANTHER" id="PTHR13847:SF289">
    <property type="entry name" value="GLYCINE OXIDASE"/>
    <property type="match status" value="1"/>
</dbReference>
<accession>A0ABX0V2L2</accession>
<gene>
    <name evidence="3" type="ORF">FHS82_002186</name>
</gene>
<keyword evidence="1 3" id="KW-0560">Oxidoreductase</keyword>
<dbReference type="PANTHER" id="PTHR13847">
    <property type="entry name" value="SARCOSINE DEHYDROGENASE-RELATED"/>
    <property type="match status" value="1"/>
</dbReference>
<proteinExistence type="predicted"/>
<dbReference type="Proteomes" id="UP001429580">
    <property type="component" value="Unassembled WGS sequence"/>
</dbReference>
<name>A0ABX0V2L2_9HYPH</name>
<dbReference type="SUPFAM" id="SSF54373">
    <property type="entry name" value="FAD-linked reductases, C-terminal domain"/>
    <property type="match status" value="1"/>
</dbReference>
<feature type="domain" description="FAD dependent oxidoreductase" evidence="2">
    <location>
        <begin position="4"/>
        <end position="397"/>
    </location>
</feature>
<keyword evidence="4" id="KW-1185">Reference proteome</keyword>
<organism evidence="3 4">
    <name type="scientific">Pseudochelatococcus lubricantis</name>
    <dbReference type="NCBI Taxonomy" id="1538102"/>
    <lineage>
        <taxon>Bacteria</taxon>
        <taxon>Pseudomonadati</taxon>
        <taxon>Pseudomonadota</taxon>
        <taxon>Alphaproteobacteria</taxon>
        <taxon>Hyphomicrobiales</taxon>
        <taxon>Chelatococcaceae</taxon>
        <taxon>Pseudochelatococcus</taxon>
    </lineage>
</organism>
<dbReference type="Gene3D" id="3.50.50.60">
    <property type="entry name" value="FAD/NAD(P)-binding domain"/>
    <property type="match status" value="2"/>
</dbReference>
<dbReference type="EMBL" id="JAASQI010000004">
    <property type="protein sequence ID" value="NIJ58344.1"/>
    <property type="molecule type" value="Genomic_DNA"/>
</dbReference>
<dbReference type="Pfam" id="PF01266">
    <property type="entry name" value="DAO"/>
    <property type="match status" value="1"/>
</dbReference>
<reference evidence="3 4" key="1">
    <citation type="submission" date="2020-03" db="EMBL/GenBank/DDBJ databases">
        <title>Genomic Encyclopedia of Type Strains, Phase IV (KMG-IV): sequencing the most valuable type-strain genomes for metagenomic binning, comparative biology and taxonomic classification.</title>
        <authorList>
            <person name="Goeker M."/>
        </authorList>
    </citation>
    <scope>NUCLEOTIDE SEQUENCE [LARGE SCALE GENOMIC DNA]</scope>
    <source>
        <strain evidence="3 4">DSM 103870</strain>
    </source>
</reference>
<evidence type="ECO:0000313" key="4">
    <source>
        <dbReference type="Proteomes" id="UP001429580"/>
    </source>
</evidence>
<dbReference type="GO" id="GO:0016491">
    <property type="term" value="F:oxidoreductase activity"/>
    <property type="evidence" value="ECO:0007669"/>
    <property type="project" value="UniProtKB-KW"/>
</dbReference>
<dbReference type="RefSeq" id="WP_166952326.1">
    <property type="nucleotide sequence ID" value="NZ_JAASQI010000004.1"/>
</dbReference>
<dbReference type="InterPro" id="IPR006076">
    <property type="entry name" value="FAD-dep_OxRdtase"/>
</dbReference>
<comment type="caution">
    <text evidence="3">The sequence shown here is derived from an EMBL/GenBank/DDBJ whole genome shotgun (WGS) entry which is preliminary data.</text>
</comment>